<feature type="transmembrane region" description="Helical" evidence="1">
    <location>
        <begin position="100"/>
        <end position="118"/>
    </location>
</feature>
<reference evidence="2 3" key="1">
    <citation type="submission" date="2014-12" db="EMBL/GenBank/DDBJ databases">
        <authorList>
            <person name="Baeyen S."/>
        </authorList>
    </citation>
    <scope>NUCLEOTIDE SEQUENCE [LARGE SCALE GENOMIC DNA]</scope>
    <source>
        <strain evidence="2 3">LMG 28496</strain>
    </source>
</reference>
<comment type="caution">
    <text evidence="2">The sequence shown here is derived from an EMBL/GenBank/DDBJ whole genome shotgun (WGS) entry which is preliminary data.</text>
</comment>
<accession>A0ABR5JKR3</accession>
<evidence type="ECO:0000313" key="3">
    <source>
        <dbReference type="Proteomes" id="UP000037201"/>
    </source>
</evidence>
<name>A0ABR5JKR3_9PSED</name>
<proteinExistence type="predicted"/>
<dbReference type="Proteomes" id="UP000037201">
    <property type="component" value="Unassembled WGS sequence"/>
</dbReference>
<feature type="transmembrane region" description="Helical" evidence="1">
    <location>
        <begin position="20"/>
        <end position="39"/>
    </location>
</feature>
<gene>
    <name evidence="2" type="ORF">OX90_18545</name>
</gene>
<organism evidence="2 3">
    <name type="scientific">Pseudomonas coronafaciens pv. porri</name>
    <dbReference type="NCBI Taxonomy" id="83964"/>
    <lineage>
        <taxon>Bacteria</taxon>
        <taxon>Pseudomonadati</taxon>
        <taxon>Pseudomonadota</taxon>
        <taxon>Gammaproteobacteria</taxon>
        <taxon>Pseudomonadales</taxon>
        <taxon>Pseudomonadaceae</taxon>
        <taxon>Pseudomonas</taxon>
        <taxon>Pseudomonas coronafaciens</taxon>
    </lineage>
</organism>
<protein>
    <submittedName>
        <fullName evidence="2">Uncharacterized protein</fullName>
    </submittedName>
</protein>
<feature type="transmembrane region" description="Helical" evidence="1">
    <location>
        <begin position="51"/>
        <end position="70"/>
    </location>
</feature>
<evidence type="ECO:0000313" key="2">
    <source>
        <dbReference type="EMBL" id="KOP55336.1"/>
    </source>
</evidence>
<dbReference type="EMBL" id="JUEU01000211">
    <property type="protein sequence ID" value="KOP55336.1"/>
    <property type="molecule type" value="Genomic_DNA"/>
</dbReference>
<keyword evidence="3" id="KW-1185">Reference proteome</keyword>
<sequence>MEISVDGPTEAGLRKCVKIVWALIIFAIAVPVISMIAPYPKLPDLDAGSWFGRSGAVMTVFALLAETLLLKARLSITPAGFGWEGLNELRKIFLPQFEKVEAHIFILVISGTIIWAYGDLPFKYYSLQDRAYGYSQRP</sequence>
<evidence type="ECO:0000256" key="1">
    <source>
        <dbReference type="SAM" id="Phobius"/>
    </source>
</evidence>
<keyword evidence="1" id="KW-0472">Membrane</keyword>
<keyword evidence="1" id="KW-0812">Transmembrane</keyword>
<reference evidence="2 3" key="2">
    <citation type="submission" date="2015-09" db="EMBL/GenBank/DDBJ databases">
        <title>Genome analysis of Pseudomonas syringae pv. porri LMG.</title>
        <authorList>
            <person name="Rombouts S."/>
        </authorList>
    </citation>
    <scope>NUCLEOTIDE SEQUENCE [LARGE SCALE GENOMIC DNA]</scope>
    <source>
        <strain evidence="2 3">LMG 28496</strain>
    </source>
</reference>
<keyword evidence="1" id="KW-1133">Transmembrane helix</keyword>